<gene>
    <name evidence="2" type="ORF">HGA13_24020</name>
</gene>
<keyword evidence="3" id="KW-1185">Reference proteome</keyword>
<organism evidence="2 3">
    <name type="scientific">Nocardia speluncae</name>
    <dbReference type="NCBI Taxonomy" id="419477"/>
    <lineage>
        <taxon>Bacteria</taxon>
        <taxon>Bacillati</taxon>
        <taxon>Actinomycetota</taxon>
        <taxon>Actinomycetes</taxon>
        <taxon>Mycobacteriales</taxon>
        <taxon>Nocardiaceae</taxon>
        <taxon>Nocardia</taxon>
    </lineage>
</organism>
<dbReference type="RefSeq" id="WP_068045207.1">
    <property type="nucleotide sequence ID" value="NZ_JAAXOO010000006.1"/>
</dbReference>
<feature type="domain" description="Methyltransferase type 11" evidence="1">
    <location>
        <begin position="52"/>
        <end position="149"/>
    </location>
</feature>
<proteinExistence type="predicted"/>
<protein>
    <submittedName>
        <fullName evidence="2">Methyltransferase domain-containing protein</fullName>
    </submittedName>
</protein>
<dbReference type="PANTHER" id="PTHR43591">
    <property type="entry name" value="METHYLTRANSFERASE"/>
    <property type="match status" value="1"/>
</dbReference>
<evidence type="ECO:0000259" key="1">
    <source>
        <dbReference type="Pfam" id="PF08241"/>
    </source>
</evidence>
<dbReference type="AlphaFoldDB" id="A0A846XN60"/>
<dbReference type="EMBL" id="JAAXOO010000006">
    <property type="protein sequence ID" value="NKY36116.1"/>
    <property type="molecule type" value="Genomic_DNA"/>
</dbReference>
<dbReference type="GO" id="GO:0032259">
    <property type="term" value="P:methylation"/>
    <property type="evidence" value="ECO:0007669"/>
    <property type="project" value="UniProtKB-KW"/>
</dbReference>
<dbReference type="CDD" id="cd02440">
    <property type="entry name" value="AdoMet_MTases"/>
    <property type="match status" value="1"/>
</dbReference>
<evidence type="ECO:0000313" key="3">
    <source>
        <dbReference type="Proteomes" id="UP000565715"/>
    </source>
</evidence>
<sequence length="268" mass="27811">MDSFGLRPDRFDAAGQDQLVDIRDLQAALPGLDRLRDWAHQALALQPGEKAVDIGSGTGSEVVAFAAAVGPTGVAAGVEPDPNLLAAAERQAAIAHSTATFHSGDAYGVPFGSDTFDAVLCERVFQHLTSPARAAREIARVLRPGGRTVVMDADWGSAIVHPGSTRVVREVVDTLISATTNPYSGRRLQGLLTAAGLEAESIGSHALVQERSVGAGALVSRVSAMAVARRVITAAEREQLLADLAAGAASGDIHLSVTMFAVHARKPA</sequence>
<dbReference type="Proteomes" id="UP000565715">
    <property type="component" value="Unassembled WGS sequence"/>
</dbReference>
<keyword evidence="2" id="KW-0808">Transferase</keyword>
<dbReference type="Gene3D" id="3.40.50.150">
    <property type="entry name" value="Vaccinia Virus protein VP39"/>
    <property type="match status" value="1"/>
</dbReference>
<keyword evidence="2" id="KW-0489">Methyltransferase</keyword>
<dbReference type="PANTHER" id="PTHR43591:SF24">
    <property type="entry name" value="2-METHOXY-6-POLYPRENYL-1,4-BENZOQUINOL METHYLASE, MITOCHONDRIAL"/>
    <property type="match status" value="1"/>
</dbReference>
<accession>A0A846XN60</accession>
<comment type="caution">
    <text evidence="2">The sequence shown here is derived from an EMBL/GenBank/DDBJ whole genome shotgun (WGS) entry which is preliminary data.</text>
</comment>
<evidence type="ECO:0000313" key="2">
    <source>
        <dbReference type="EMBL" id="NKY36116.1"/>
    </source>
</evidence>
<reference evidence="2 3" key="1">
    <citation type="submission" date="2020-04" db="EMBL/GenBank/DDBJ databases">
        <title>MicrobeNet Type strains.</title>
        <authorList>
            <person name="Nicholson A.C."/>
        </authorList>
    </citation>
    <scope>NUCLEOTIDE SEQUENCE [LARGE SCALE GENOMIC DNA]</scope>
    <source>
        <strain evidence="2 3">DSM 45078</strain>
    </source>
</reference>
<dbReference type="Pfam" id="PF08241">
    <property type="entry name" value="Methyltransf_11"/>
    <property type="match status" value="1"/>
</dbReference>
<name>A0A846XN60_9NOCA</name>
<dbReference type="InterPro" id="IPR013216">
    <property type="entry name" value="Methyltransf_11"/>
</dbReference>
<dbReference type="GO" id="GO:0008757">
    <property type="term" value="F:S-adenosylmethionine-dependent methyltransferase activity"/>
    <property type="evidence" value="ECO:0007669"/>
    <property type="project" value="InterPro"/>
</dbReference>
<dbReference type="InterPro" id="IPR029063">
    <property type="entry name" value="SAM-dependent_MTases_sf"/>
</dbReference>
<dbReference type="SUPFAM" id="SSF53335">
    <property type="entry name" value="S-adenosyl-L-methionine-dependent methyltransferases"/>
    <property type="match status" value="1"/>
</dbReference>